<keyword evidence="10" id="KW-0282">Flagellum</keyword>
<evidence type="ECO:0000259" key="8">
    <source>
        <dbReference type="Pfam" id="PF06429"/>
    </source>
</evidence>
<dbReference type="AlphaFoldDB" id="A0A5C5GH77"/>
<dbReference type="PANTHER" id="PTHR30033">
    <property type="entry name" value="FLAGELLAR HOOK-ASSOCIATED PROTEIN 1"/>
    <property type="match status" value="1"/>
</dbReference>
<dbReference type="GO" id="GO:0005198">
    <property type="term" value="F:structural molecule activity"/>
    <property type="evidence" value="ECO:0007669"/>
    <property type="project" value="InterPro"/>
</dbReference>
<dbReference type="Pfam" id="PF00460">
    <property type="entry name" value="Flg_bb_rod"/>
    <property type="match status" value="1"/>
</dbReference>
<comment type="caution">
    <text evidence="10">The sequence shown here is derived from an EMBL/GenBank/DDBJ whole genome shotgun (WGS) entry which is preliminary data.</text>
</comment>
<dbReference type="InterPro" id="IPR053927">
    <property type="entry name" value="FlgK_helical"/>
</dbReference>
<accession>A0A5C5GH77</accession>
<evidence type="ECO:0000259" key="7">
    <source>
        <dbReference type="Pfam" id="PF00460"/>
    </source>
</evidence>
<evidence type="ECO:0000313" key="11">
    <source>
        <dbReference type="Proteomes" id="UP000314011"/>
    </source>
</evidence>
<dbReference type="GO" id="GO:0009425">
    <property type="term" value="C:bacterial-type flagellum basal body"/>
    <property type="evidence" value="ECO:0007669"/>
    <property type="project" value="UniProtKB-SubCell"/>
</dbReference>
<dbReference type="InterPro" id="IPR001444">
    <property type="entry name" value="Flag_bb_rod_N"/>
</dbReference>
<feature type="domain" description="Flagellar basal body rod protein N-terminal" evidence="7">
    <location>
        <begin position="7"/>
        <end position="36"/>
    </location>
</feature>
<reference evidence="10 11" key="1">
    <citation type="submission" date="2019-06" db="EMBL/GenBank/DDBJ databases">
        <title>Genome of new Rhodobacteraceae sp. SM1903.</title>
        <authorList>
            <person name="Ren X."/>
        </authorList>
    </citation>
    <scope>NUCLEOTIDE SEQUENCE [LARGE SCALE GENOMIC DNA]</scope>
    <source>
        <strain evidence="10 11">SM1903</strain>
    </source>
</reference>
<dbReference type="GO" id="GO:0009424">
    <property type="term" value="C:bacterial-type flagellum hook"/>
    <property type="evidence" value="ECO:0007669"/>
    <property type="project" value="InterPro"/>
</dbReference>
<keyword evidence="6" id="KW-0975">Bacterial flagellum</keyword>
<evidence type="ECO:0000256" key="6">
    <source>
        <dbReference type="ARBA" id="ARBA00023143"/>
    </source>
</evidence>
<evidence type="ECO:0000256" key="1">
    <source>
        <dbReference type="ARBA" id="ARBA00004117"/>
    </source>
</evidence>
<feature type="domain" description="Flagellar hook-associated protein FlgK helical" evidence="9">
    <location>
        <begin position="85"/>
        <end position="314"/>
    </location>
</feature>
<dbReference type="RefSeq" id="WP_140195188.1">
    <property type="nucleotide sequence ID" value="NZ_CP065915.1"/>
</dbReference>
<gene>
    <name evidence="10" type="primary">flgK</name>
    <name evidence="10" type="ORF">FHY64_12940</name>
</gene>
<dbReference type="Pfam" id="PF06429">
    <property type="entry name" value="Flg_bbr_C"/>
    <property type="match status" value="1"/>
</dbReference>
<keyword evidence="5" id="KW-0964">Secreted</keyword>
<evidence type="ECO:0000259" key="9">
    <source>
        <dbReference type="Pfam" id="PF22638"/>
    </source>
</evidence>
<keyword evidence="10" id="KW-0966">Cell projection</keyword>
<evidence type="ECO:0000256" key="4">
    <source>
        <dbReference type="ARBA" id="ARBA00016244"/>
    </source>
</evidence>
<evidence type="ECO:0000256" key="3">
    <source>
        <dbReference type="ARBA" id="ARBA00009677"/>
    </source>
</evidence>
<sequence length="478" mass="50121">MSFAGSINAALSGLSVAAKRAEVVSSNVANAQTDGYGRRSLVVVGAQLGGVRAAGVVRHMDMGIVSDRRLAEADMSASEQSAGFLDRLNRLIGEVGETGSLTSMLTGVEKALVQASADPSSDSRLTTVLDEMKRLTGAVRTTSDGIQAMRAEVDQMVADQVETLNEELQRVAKINSDIQAFRNNGIDPSSLFDLRQISVDAISSIVPVRELNRGEGRVALMTPSGQMLLDMQAVEVGFTPVTTIVADMTFASGALSGLTIDGDPVAGGGAAGKLAGGTLGGALSLRDDTLPAIQSELDAFARDLVERFSDPAADPTLLPGDTGLFTDAGGAFDPLDTDGLSGRISVNALIDPASGGSVSRIRDGLNAATVGPVGSSTQIERLIDRFQAPRATHLGIEERSVAGHLSAFYSDVGTRRFTIDTDLAFQSAKWESLKSAELSKGVDTDEEMQSLMLIEQSYAANARVLETIDTLTKRLLEI</sequence>
<proteinExistence type="inferred from homology"/>
<dbReference type="GO" id="GO:0005576">
    <property type="term" value="C:extracellular region"/>
    <property type="evidence" value="ECO:0007669"/>
    <property type="project" value="UniProtKB-SubCell"/>
</dbReference>
<name>A0A5C5GH77_9RHOB</name>
<dbReference type="Proteomes" id="UP000314011">
    <property type="component" value="Unassembled WGS sequence"/>
</dbReference>
<keyword evidence="10" id="KW-0969">Cilium</keyword>
<dbReference type="InterPro" id="IPR002371">
    <property type="entry name" value="FlgK"/>
</dbReference>
<comment type="subcellular location">
    <subcellularLocation>
        <location evidence="1">Bacterial flagellum basal body</location>
    </subcellularLocation>
    <subcellularLocation>
        <location evidence="2">Secreted</location>
    </subcellularLocation>
</comment>
<comment type="similarity">
    <text evidence="3">Belongs to the flagella basal body rod proteins family.</text>
</comment>
<protein>
    <recommendedName>
        <fullName evidence="4">Flagellar hook-associated protein 1</fullName>
    </recommendedName>
</protein>
<evidence type="ECO:0000313" key="10">
    <source>
        <dbReference type="EMBL" id="TNY34125.1"/>
    </source>
</evidence>
<dbReference type="EMBL" id="VFFF01000001">
    <property type="protein sequence ID" value="TNY34125.1"/>
    <property type="molecule type" value="Genomic_DNA"/>
</dbReference>
<dbReference type="GO" id="GO:0044780">
    <property type="term" value="P:bacterial-type flagellum assembly"/>
    <property type="evidence" value="ECO:0007669"/>
    <property type="project" value="InterPro"/>
</dbReference>
<keyword evidence="11" id="KW-1185">Reference proteome</keyword>
<feature type="domain" description="Flagellar basal-body/hook protein C-terminal" evidence="8">
    <location>
        <begin position="441"/>
        <end position="477"/>
    </location>
</feature>
<evidence type="ECO:0000256" key="5">
    <source>
        <dbReference type="ARBA" id="ARBA00022525"/>
    </source>
</evidence>
<dbReference type="InterPro" id="IPR010930">
    <property type="entry name" value="Flg_bb/hook_C_dom"/>
</dbReference>
<dbReference type="PANTHER" id="PTHR30033:SF1">
    <property type="entry name" value="FLAGELLAR HOOK-ASSOCIATED PROTEIN 1"/>
    <property type="match status" value="1"/>
</dbReference>
<organism evidence="10 11">
    <name type="scientific">Pelagovum pacificum</name>
    <dbReference type="NCBI Taxonomy" id="2588711"/>
    <lineage>
        <taxon>Bacteria</taxon>
        <taxon>Pseudomonadati</taxon>
        <taxon>Pseudomonadota</taxon>
        <taxon>Alphaproteobacteria</taxon>
        <taxon>Rhodobacterales</taxon>
        <taxon>Paracoccaceae</taxon>
        <taxon>Pelagovum</taxon>
    </lineage>
</organism>
<dbReference type="NCBIfam" id="TIGR02492">
    <property type="entry name" value="flgK_ends"/>
    <property type="match status" value="1"/>
</dbReference>
<evidence type="ECO:0000256" key="2">
    <source>
        <dbReference type="ARBA" id="ARBA00004613"/>
    </source>
</evidence>
<dbReference type="OrthoDB" id="7181295at2"/>
<dbReference type="SUPFAM" id="SSF64518">
    <property type="entry name" value="Phase 1 flagellin"/>
    <property type="match status" value="1"/>
</dbReference>
<dbReference type="Pfam" id="PF22638">
    <property type="entry name" value="FlgK_D1"/>
    <property type="match status" value="1"/>
</dbReference>